<dbReference type="InterPro" id="IPR012495">
    <property type="entry name" value="TadE-like_dom"/>
</dbReference>
<keyword evidence="1" id="KW-0472">Membrane</keyword>
<keyword evidence="1" id="KW-1133">Transmembrane helix</keyword>
<sequence length="134" mass="13635">MKDVLGSDRGAVSADLTLVTPLLLLMLLLIVQFALWSHAAHIAQVAASQGLAAARTHGGSAELGAATAQRVLDDLARGPLRGVSISADRGTVSASMRITGTATAVVPFLDLKVHAEAAGPVERYVPPTVSGATS</sequence>
<evidence type="ECO:0000313" key="3">
    <source>
        <dbReference type="EMBL" id="MBB5801297.1"/>
    </source>
</evidence>
<dbReference type="EMBL" id="JACHMO010000001">
    <property type="protein sequence ID" value="MBB5801297.1"/>
    <property type="molecule type" value="Genomic_DNA"/>
</dbReference>
<proteinExistence type="predicted"/>
<keyword evidence="4" id="KW-1185">Reference proteome</keyword>
<feature type="transmembrane region" description="Helical" evidence="1">
    <location>
        <begin position="12"/>
        <end position="36"/>
    </location>
</feature>
<evidence type="ECO:0000256" key="1">
    <source>
        <dbReference type="SAM" id="Phobius"/>
    </source>
</evidence>
<protein>
    <submittedName>
        <fullName evidence="3">Flp pilus assembly protein TadG</fullName>
    </submittedName>
</protein>
<feature type="domain" description="TadE-like" evidence="2">
    <location>
        <begin position="10"/>
        <end position="50"/>
    </location>
</feature>
<dbReference type="AlphaFoldDB" id="A0A7W9LZ39"/>
<reference evidence="3 4" key="1">
    <citation type="submission" date="2020-08" db="EMBL/GenBank/DDBJ databases">
        <title>Sequencing the genomes of 1000 actinobacteria strains.</title>
        <authorList>
            <person name="Klenk H.-P."/>
        </authorList>
    </citation>
    <scope>NUCLEOTIDE SEQUENCE [LARGE SCALE GENOMIC DNA]</scope>
    <source>
        <strain evidence="3 4">DSM 45486</strain>
    </source>
</reference>
<evidence type="ECO:0000259" key="2">
    <source>
        <dbReference type="Pfam" id="PF07811"/>
    </source>
</evidence>
<gene>
    <name evidence="3" type="ORF">F4560_001065</name>
</gene>
<keyword evidence="1" id="KW-0812">Transmembrane</keyword>
<dbReference type="RefSeq" id="WP_312868492.1">
    <property type="nucleotide sequence ID" value="NZ_JACHMO010000001.1"/>
</dbReference>
<organism evidence="3 4">
    <name type="scientific">Saccharothrix ecbatanensis</name>
    <dbReference type="NCBI Taxonomy" id="1105145"/>
    <lineage>
        <taxon>Bacteria</taxon>
        <taxon>Bacillati</taxon>
        <taxon>Actinomycetota</taxon>
        <taxon>Actinomycetes</taxon>
        <taxon>Pseudonocardiales</taxon>
        <taxon>Pseudonocardiaceae</taxon>
        <taxon>Saccharothrix</taxon>
    </lineage>
</organism>
<dbReference type="Pfam" id="PF07811">
    <property type="entry name" value="TadE"/>
    <property type="match status" value="1"/>
</dbReference>
<dbReference type="Proteomes" id="UP000552097">
    <property type="component" value="Unassembled WGS sequence"/>
</dbReference>
<evidence type="ECO:0000313" key="4">
    <source>
        <dbReference type="Proteomes" id="UP000552097"/>
    </source>
</evidence>
<accession>A0A7W9LZ39</accession>
<comment type="caution">
    <text evidence="3">The sequence shown here is derived from an EMBL/GenBank/DDBJ whole genome shotgun (WGS) entry which is preliminary data.</text>
</comment>
<name>A0A7W9LZ39_9PSEU</name>